<dbReference type="GO" id="GO:0008270">
    <property type="term" value="F:zinc ion binding"/>
    <property type="evidence" value="ECO:0007669"/>
    <property type="project" value="UniProtKB-KW"/>
</dbReference>
<evidence type="ECO:0000313" key="7">
    <source>
        <dbReference type="EMBL" id="KAK4426576.1"/>
    </source>
</evidence>
<feature type="region of interest" description="Disordered" evidence="5">
    <location>
        <begin position="1"/>
        <end position="25"/>
    </location>
</feature>
<dbReference type="PROSITE" id="PS51999">
    <property type="entry name" value="ZF_GRF"/>
    <property type="match status" value="1"/>
</dbReference>
<feature type="compositionally biased region" description="Low complexity" evidence="5">
    <location>
        <begin position="1"/>
        <end position="20"/>
    </location>
</feature>
<comment type="caution">
    <text evidence="7">The sequence shown here is derived from an EMBL/GenBank/DDBJ whole genome shotgun (WGS) entry which is preliminary data.</text>
</comment>
<evidence type="ECO:0000256" key="4">
    <source>
        <dbReference type="PROSITE-ProRule" id="PRU01343"/>
    </source>
</evidence>
<reference evidence="7" key="1">
    <citation type="submission" date="2020-06" db="EMBL/GenBank/DDBJ databases">
        <authorList>
            <person name="Li T."/>
            <person name="Hu X."/>
            <person name="Zhang T."/>
            <person name="Song X."/>
            <person name="Zhang H."/>
            <person name="Dai N."/>
            <person name="Sheng W."/>
            <person name="Hou X."/>
            <person name="Wei L."/>
        </authorList>
    </citation>
    <scope>NUCLEOTIDE SEQUENCE</scope>
    <source>
        <strain evidence="7">3651</strain>
        <tissue evidence="7">Leaf</tissue>
    </source>
</reference>
<evidence type="ECO:0000256" key="1">
    <source>
        <dbReference type="ARBA" id="ARBA00022723"/>
    </source>
</evidence>
<gene>
    <name evidence="7" type="ORF">Salat_1426200</name>
</gene>
<proteinExistence type="predicted"/>
<accession>A0AAE2CLH5</accession>
<dbReference type="AlphaFoldDB" id="A0AAE2CLH5"/>
<feature type="domain" description="GRF-type" evidence="6">
    <location>
        <begin position="27"/>
        <end position="68"/>
    </location>
</feature>
<keyword evidence="8" id="KW-1185">Reference proteome</keyword>
<dbReference type="InterPro" id="IPR010666">
    <property type="entry name" value="Znf_GRF"/>
</dbReference>
<evidence type="ECO:0000256" key="2">
    <source>
        <dbReference type="ARBA" id="ARBA00022771"/>
    </source>
</evidence>
<dbReference type="EMBL" id="JACGWO010000005">
    <property type="protein sequence ID" value="KAK4426576.1"/>
    <property type="molecule type" value="Genomic_DNA"/>
</dbReference>
<keyword evidence="2 4" id="KW-0863">Zinc-finger</keyword>
<reference evidence="7" key="2">
    <citation type="journal article" date="2024" name="Plant">
        <title>Genomic evolution and insights into agronomic trait innovations of Sesamum species.</title>
        <authorList>
            <person name="Miao H."/>
            <person name="Wang L."/>
            <person name="Qu L."/>
            <person name="Liu H."/>
            <person name="Sun Y."/>
            <person name="Le M."/>
            <person name="Wang Q."/>
            <person name="Wei S."/>
            <person name="Zheng Y."/>
            <person name="Lin W."/>
            <person name="Duan Y."/>
            <person name="Cao H."/>
            <person name="Xiong S."/>
            <person name="Wang X."/>
            <person name="Wei L."/>
            <person name="Li C."/>
            <person name="Ma Q."/>
            <person name="Ju M."/>
            <person name="Zhao R."/>
            <person name="Li G."/>
            <person name="Mu C."/>
            <person name="Tian Q."/>
            <person name="Mei H."/>
            <person name="Zhang T."/>
            <person name="Gao T."/>
            <person name="Zhang H."/>
        </authorList>
    </citation>
    <scope>NUCLEOTIDE SEQUENCE</scope>
    <source>
        <strain evidence="7">3651</strain>
    </source>
</reference>
<evidence type="ECO:0000313" key="8">
    <source>
        <dbReference type="Proteomes" id="UP001293254"/>
    </source>
</evidence>
<dbReference type="Pfam" id="PF06839">
    <property type="entry name" value="Zn_ribbon_GRF"/>
    <property type="match status" value="1"/>
</dbReference>
<protein>
    <recommendedName>
        <fullName evidence="6">GRF-type domain-containing protein</fullName>
    </recommendedName>
</protein>
<evidence type="ECO:0000259" key="6">
    <source>
        <dbReference type="PROSITE" id="PS51999"/>
    </source>
</evidence>
<organism evidence="7 8">
    <name type="scientific">Sesamum alatum</name>
    <dbReference type="NCBI Taxonomy" id="300844"/>
    <lineage>
        <taxon>Eukaryota</taxon>
        <taxon>Viridiplantae</taxon>
        <taxon>Streptophyta</taxon>
        <taxon>Embryophyta</taxon>
        <taxon>Tracheophyta</taxon>
        <taxon>Spermatophyta</taxon>
        <taxon>Magnoliopsida</taxon>
        <taxon>eudicotyledons</taxon>
        <taxon>Gunneridae</taxon>
        <taxon>Pentapetalae</taxon>
        <taxon>asterids</taxon>
        <taxon>lamiids</taxon>
        <taxon>Lamiales</taxon>
        <taxon>Pedaliaceae</taxon>
        <taxon>Sesamum</taxon>
    </lineage>
</organism>
<name>A0AAE2CLH5_9LAMI</name>
<evidence type="ECO:0000256" key="5">
    <source>
        <dbReference type="SAM" id="MobiDB-lite"/>
    </source>
</evidence>
<keyword evidence="1" id="KW-0479">Metal-binding</keyword>
<dbReference type="PANTHER" id="PTHR33248">
    <property type="entry name" value="ZINC ION-BINDING PROTEIN"/>
    <property type="match status" value="1"/>
</dbReference>
<sequence length="104" mass="11573">MSNRTTSSSTRRGTTYASSSDSPFQNCNCGEPVVMRISWTSANLGRRFRGCSGIKGFYCGIFEWIDPPMCPRAMEIIPGLLKRISCSDAKLKELNEQLANVESR</sequence>
<evidence type="ECO:0000256" key="3">
    <source>
        <dbReference type="ARBA" id="ARBA00022833"/>
    </source>
</evidence>
<dbReference type="Proteomes" id="UP001293254">
    <property type="component" value="Unassembled WGS sequence"/>
</dbReference>
<keyword evidence="3" id="KW-0862">Zinc</keyword>